<keyword evidence="11" id="KW-0902">Two-component regulatory system</keyword>
<dbReference type="RefSeq" id="WP_285723752.1">
    <property type="nucleotide sequence ID" value="NZ_BSDD01000002.1"/>
</dbReference>
<feature type="transmembrane region" description="Helical" evidence="13">
    <location>
        <begin position="449"/>
        <end position="468"/>
    </location>
</feature>
<gene>
    <name evidence="15" type="primary">kdpD</name>
    <name evidence="15" type="ORF">GETHPA_12690</name>
</gene>
<evidence type="ECO:0000256" key="13">
    <source>
        <dbReference type="SAM" id="Phobius"/>
    </source>
</evidence>
<dbReference type="InterPro" id="IPR014729">
    <property type="entry name" value="Rossmann-like_a/b/a_fold"/>
</dbReference>
<dbReference type="InterPro" id="IPR036097">
    <property type="entry name" value="HisK_dim/P_sf"/>
</dbReference>
<reference evidence="15 16" key="1">
    <citation type="journal article" date="2023" name="Antonie Van Leeuwenhoek">
        <title>Mesoterricola silvestris gen. nov., sp. nov., Mesoterricola sediminis sp. nov., Geothrix oryzae sp. nov., Geothrix edaphica sp. nov., Geothrix rubra sp. nov., and Geothrix limicola sp. nov., six novel members of Acidobacteriota isolated from soils.</title>
        <authorList>
            <person name="Itoh H."/>
            <person name="Sugisawa Y."/>
            <person name="Mise K."/>
            <person name="Xu Z."/>
            <person name="Kuniyasu M."/>
            <person name="Ushijima N."/>
            <person name="Kawano K."/>
            <person name="Kobayashi E."/>
            <person name="Shiratori Y."/>
            <person name="Masuda Y."/>
            <person name="Senoo K."/>
        </authorList>
    </citation>
    <scope>NUCLEOTIDE SEQUENCE [LARGE SCALE GENOMIC DNA]</scope>
    <source>
        <strain evidence="15 16">Red803</strain>
    </source>
</reference>
<dbReference type="Gene3D" id="3.30.450.40">
    <property type="match status" value="1"/>
</dbReference>
<feature type="transmembrane region" description="Helical" evidence="13">
    <location>
        <begin position="474"/>
        <end position="493"/>
    </location>
</feature>
<dbReference type="Pfam" id="PF13493">
    <property type="entry name" value="DUF4118"/>
    <property type="match status" value="1"/>
</dbReference>
<feature type="domain" description="Histidine kinase" evidence="14">
    <location>
        <begin position="671"/>
        <end position="885"/>
    </location>
</feature>
<dbReference type="SUPFAM" id="SSF52402">
    <property type="entry name" value="Adenine nucleotide alpha hydrolases-like"/>
    <property type="match status" value="1"/>
</dbReference>
<keyword evidence="6 13" id="KW-0812">Transmembrane</keyword>
<dbReference type="SMART" id="SM00388">
    <property type="entry name" value="HisKA"/>
    <property type="match status" value="1"/>
</dbReference>
<dbReference type="InterPro" id="IPR038318">
    <property type="entry name" value="KdpD_sf"/>
</dbReference>
<dbReference type="PANTHER" id="PTHR45569:SF1">
    <property type="entry name" value="SENSOR PROTEIN KDPD"/>
    <property type="match status" value="1"/>
</dbReference>
<dbReference type="SUPFAM" id="SSF55874">
    <property type="entry name" value="ATPase domain of HSP90 chaperone/DNA topoisomerase II/histidine kinase"/>
    <property type="match status" value="1"/>
</dbReference>
<dbReference type="InterPro" id="IPR003852">
    <property type="entry name" value="Sig_transdc_His_kinase_KdpD_N"/>
</dbReference>
<evidence type="ECO:0000256" key="4">
    <source>
        <dbReference type="ARBA" id="ARBA00022553"/>
    </source>
</evidence>
<dbReference type="SMART" id="SM00387">
    <property type="entry name" value="HATPase_c"/>
    <property type="match status" value="1"/>
</dbReference>
<dbReference type="Pfam" id="PF02518">
    <property type="entry name" value="HATPase_c"/>
    <property type="match status" value="1"/>
</dbReference>
<comment type="subcellular location">
    <subcellularLocation>
        <location evidence="2">Membrane</location>
        <topology evidence="2">Multi-pass membrane protein</topology>
    </subcellularLocation>
</comment>
<dbReference type="InterPro" id="IPR005467">
    <property type="entry name" value="His_kinase_dom"/>
</dbReference>
<dbReference type="PRINTS" id="PR00344">
    <property type="entry name" value="BCTRLSENSOR"/>
</dbReference>
<evidence type="ECO:0000256" key="9">
    <source>
        <dbReference type="ARBA" id="ARBA00022840"/>
    </source>
</evidence>
<dbReference type="CDD" id="cd01987">
    <property type="entry name" value="USP_KdpD-like"/>
    <property type="match status" value="1"/>
</dbReference>
<evidence type="ECO:0000256" key="6">
    <source>
        <dbReference type="ARBA" id="ARBA00022692"/>
    </source>
</evidence>
<dbReference type="InterPro" id="IPR003594">
    <property type="entry name" value="HATPase_dom"/>
</dbReference>
<sequence length="896" mass="97348">MDPHRPDPDELLRQVQEEEARTRRAKLKIFFGAAPGVGKTYAMLAEAQERRREGLDVVVGVVETHGREETAALLEGLEVLPRRELPYSGLFLPEFDLDAALRRHPALILMDELAHTNVKGSRHDKRWQDVMELLDAGIDVHTTLNVQHMESLRDVVAQITGVVVRENVPDTILERADEVELVDLPPDDLLVRLKEGKVYLPDQARHAKDRFFRKGNLLALRELALRHTAESVDAQMRRYMASEGIRKTWAAGDRLLVCIGPDELSGRLIRGTRRLAGALGARWTALYVETPRHFRYSEADRARLEEHLRLAEKLGGETAVIEGGGAAAEDILAYARSRNITKIVLGKPSRPRWMDLLLGSPVDDLVRASGDIDVYVITGEAGQASVPPSLARRLTSPLRNYLLSALVVGLASGAAGLIFHRTELADIVMVYLLGIVLVATRFGRGPSLLASLLSVAAFDFLFVPPYLTFAVGDFRHIGTFGVMLLVGVVIGNLTERIRAQARLARSREQRTRALYQLGQALAQGGGSTAMVGSAIQNVATQFQSHAVVLLPDAAGRLQAPDHQLAFPLNDQERGVAQWVFDHGEPAGLGTVTLPGARAAYLPLKGAAGVIGVMGVLPDSAPQWEEPDQRQLLDAFANQTALALERALLAEQGAADRRRADEERLRNALLSSVSHDLRTPLGVITGAVSMALDTPGLSEAGRRELLQSAQEESQRLHRLVCNLLDITRLEAGSLELRKDWIPLEEIIGSALTRQELAAEAPRVRVLLPEDLPVAPLDGVLMEQVLLNLLDNALKYSPPGSPVDIKAWASGKSLTLSVTDHGPGIAEGEEERIFEKLARGKGAEGRPGAGLGLAICRGIVTAHGGRIQATNHPHGGAQFLVTLPLGDPPPVLPPEAVP</sequence>
<name>A0ABQ5Q5N4_9BACT</name>
<dbReference type="InterPro" id="IPR003018">
    <property type="entry name" value="GAF"/>
</dbReference>
<keyword evidence="4" id="KW-0597">Phosphoprotein</keyword>
<dbReference type="EMBL" id="BSDD01000002">
    <property type="protein sequence ID" value="GLH69736.1"/>
    <property type="molecule type" value="Genomic_DNA"/>
</dbReference>
<dbReference type="Gene3D" id="1.20.120.620">
    <property type="entry name" value="Backbone structure of the membrane domain of e. Coli histidine kinase receptor kdpd"/>
    <property type="match status" value="1"/>
</dbReference>
<dbReference type="InterPro" id="IPR003661">
    <property type="entry name" value="HisK_dim/P_dom"/>
</dbReference>
<evidence type="ECO:0000313" key="16">
    <source>
        <dbReference type="Proteomes" id="UP001165089"/>
    </source>
</evidence>
<protein>
    <recommendedName>
        <fullName evidence="3">histidine kinase</fullName>
        <ecNumber evidence="3">2.7.13.3</ecNumber>
    </recommendedName>
</protein>
<dbReference type="CDD" id="cd00075">
    <property type="entry name" value="HATPase"/>
    <property type="match status" value="1"/>
</dbReference>
<feature type="transmembrane region" description="Helical" evidence="13">
    <location>
        <begin position="425"/>
        <end position="442"/>
    </location>
</feature>
<keyword evidence="12 13" id="KW-0472">Membrane</keyword>
<keyword evidence="7" id="KW-0547">Nucleotide-binding</keyword>
<evidence type="ECO:0000256" key="3">
    <source>
        <dbReference type="ARBA" id="ARBA00012438"/>
    </source>
</evidence>
<comment type="catalytic activity">
    <reaction evidence="1">
        <text>ATP + protein L-histidine = ADP + protein N-phospho-L-histidine.</text>
        <dbReference type="EC" id="2.7.13.3"/>
    </reaction>
</comment>
<dbReference type="PANTHER" id="PTHR45569">
    <property type="entry name" value="SENSOR PROTEIN KDPD"/>
    <property type="match status" value="1"/>
</dbReference>
<dbReference type="Gene3D" id="1.10.287.130">
    <property type="match status" value="1"/>
</dbReference>
<dbReference type="Gene3D" id="3.40.50.620">
    <property type="entry name" value="HUPs"/>
    <property type="match status" value="1"/>
</dbReference>
<dbReference type="InterPro" id="IPR025201">
    <property type="entry name" value="KdpD_TM"/>
</dbReference>
<keyword evidence="16" id="KW-1185">Reference proteome</keyword>
<evidence type="ECO:0000313" key="15">
    <source>
        <dbReference type="EMBL" id="GLH69736.1"/>
    </source>
</evidence>
<dbReference type="Pfam" id="PF02702">
    <property type="entry name" value="KdpD"/>
    <property type="match status" value="1"/>
</dbReference>
<dbReference type="Gene3D" id="3.40.50.300">
    <property type="entry name" value="P-loop containing nucleotide triphosphate hydrolases"/>
    <property type="match status" value="1"/>
</dbReference>
<dbReference type="CDD" id="cd00082">
    <property type="entry name" value="HisKA"/>
    <property type="match status" value="1"/>
</dbReference>
<dbReference type="SUPFAM" id="SSF55781">
    <property type="entry name" value="GAF domain-like"/>
    <property type="match status" value="1"/>
</dbReference>
<dbReference type="PROSITE" id="PS50109">
    <property type="entry name" value="HIS_KIN"/>
    <property type="match status" value="1"/>
</dbReference>
<evidence type="ECO:0000256" key="5">
    <source>
        <dbReference type="ARBA" id="ARBA00022679"/>
    </source>
</evidence>
<organism evidence="15 16">
    <name type="scientific">Geothrix rubra</name>
    <dbReference type="NCBI Taxonomy" id="2927977"/>
    <lineage>
        <taxon>Bacteria</taxon>
        <taxon>Pseudomonadati</taxon>
        <taxon>Acidobacteriota</taxon>
        <taxon>Holophagae</taxon>
        <taxon>Holophagales</taxon>
        <taxon>Holophagaceae</taxon>
        <taxon>Geothrix</taxon>
    </lineage>
</organism>
<evidence type="ECO:0000256" key="10">
    <source>
        <dbReference type="ARBA" id="ARBA00022989"/>
    </source>
</evidence>
<comment type="caution">
    <text evidence="15">The sequence shown here is derived from an EMBL/GenBank/DDBJ whole genome shotgun (WGS) entry which is preliminary data.</text>
</comment>
<dbReference type="InterPro" id="IPR029016">
    <property type="entry name" value="GAF-like_dom_sf"/>
</dbReference>
<dbReference type="Pfam" id="PF13492">
    <property type="entry name" value="GAF_3"/>
    <property type="match status" value="1"/>
</dbReference>
<dbReference type="InterPro" id="IPR027417">
    <property type="entry name" value="P-loop_NTPase"/>
</dbReference>
<dbReference type="InterPro" id="IPR036890">
    <property type="entry name" value="HATPase_C_sf"/>
</dbReference>
<evidence type="ECO:0000256" key="11">
    <source>
        <dbReference type="ARBA" id="ARBA00023012"/>
    </source>
</evidence>
<keyword evidence="9" id="KW-0067">ATP-binding</keyword>
<accession>A0ABQ5Q5N4</accession>
<dbReference type="EC" id="2.7.13.3" evidence="3"/>
<dbReference type="Gene3D" id="3.30.565.10">
    <property type="entry name" value="Histidine kinase-like ATPase, C-terminal domain"/>
    <property type="match status" value="1"/>
</dbReference>
<dbReference type="InterPro" id="IPR052023">
    <property type="entry name" value="Histidine_kinase_KdpD"/>
</dbReference>
<keyword evidence="10 13" id="KW-1133">Transmembrane helix</keyword>
<evidence type="ECO:0000256" key="2">
    <source>
        <dbReference type="ARBA" id="ARBA00004141"/>
    </source>
</evidence>
<dbReference type="Pfam" id="PF00512">
    <property type="entry name" value="HisKA"/>
    <property type="match status" value="1"/>
</dbReference>
<feature type="transmembrane region" description="Helical" evidence="13">
    <location>
        <begin position="401"/>
        <end position="419"/>
    </location>
</feature>
<dbReference type="Proteomes" id="UP001165089">
    <property type="component" value="Unassembled WGS sequence"/>
</dbReference>
<evidence type="ECO:0000259" key="14">
    <source>
        <dbReference type="PROSITE" id="PS50109"/>
    </source>
</evidence>
<dbReference type="Pfam" id="PF00582">
    <property type="entry name" value="Usp"/>
    <property type="match status" value="1"/>
</dbReference>
<proteinExistence type="predicted"/>
<evidence type="ECO:0000256" key="1">
    <source>
        <dbReference type="ARBA" id="ARBA00000085"/>
    </source>
</evidence>
<keyword evidence="8 15" id="KW-0418">Kinase</keyword>
<dbReference type="InterPro" id="IPR006016">
    <property type="entry name" value="UspA"/>
</dbReference>
<evidence type="ECO:0000256" key="7">
    <source>
        <dbReference type="ARBA" id="ARBA00022741"/>
    </source>
</evidence>
<dbReference type="SUPFAM" id="SSF47384">
    <property type="entry name" value="Homodimeric domain of signal transducing histidine kinase"/>
    <property type="match status" value="1"/>
</dbReference>
<dbReference type="GO" id="GO:0016301">
    <property type="term" value="F:kinase activity"/>
    <property type="evidence" value="ECO:0007669"/>
    <property type="project" value="UniProtKB-KW"/>
</dbReference>
<keyword evidence="5" id="KW-0808">Transferase</keyword>
<evidence type="ECO:0000256" key="12">
    <source>
        <dbReference type="ARBA" id="ARBA00023136"/>
    </source>
</evidence>
<evidence type="ECO:0000256" key="8">
    <source>
        <dbReference type="ARBA" id="ARBA00022777"/>
    </source>
</evidence>
<dbReference type="InterPro" id="IPR004358">
    <property type="entry name" value="Sig_transdc_His_kin-like_C"/>
</dbReference>